<dbReference type="PROSITE" id="PS50109">
    <property type="entry name" value="HIS_KIN"/>
    <property type="match status" value="1"/>
</dbReference>
<dbReference type="InterPro" id="IPR003594">
    <property type="entry name" value="HATPase_dom"/>
</dbReference>
<dbReference type="InterPro" id="IPR050428">
    <property type="entry name" value="TCS_sensor_his_kinase"/>
</dbReference>
<evidence type="ECO:0000256" key="2">
    <source>
        <dbReference type="ARBA" id="ARBA00001968"/>
    </source>
</evidence>
<keyword evidence="11 12" id="KW-0472">Membrane</keyword>
<keyword evidence="10" id="KW-0902">Two-component regulatory system</keyword>
<dbReference type="SMART" id="SM00388">
    <property type="entry name" value="HisKA"/>
    <property type="match status" value="1"/>
</dbReference>
<evidence type="ECO:0000256" key="5">
    <source>
        <dbReference type="ARBA" id="ARBA00022553"/>
    </source>
</evidence>
<sequence length="482" mass="51600">MSPVATAWRGLRLGTRLALALGVLALVVFGLVGAITVSVMRESLLHRLDSQLDDLQVQYRNTQLAPRPTRPSNRDTLVGVVYRFGDDGAPVAVESTNLPSDTSMLEAMAKSVHTGSRAARQTVWLAGNEYRALAISVPGRVRVLAISQEETEHTIKTLALVEALTFFAALAVLVGAGAAVLRRGLQPLGDMAFTAHEIASTDLTARSVDLSTRAEGTGGGLEVEELRTAFNVMLAHIDESLAARSAAEQRLRQFVADASHELRTPLTSIRGYADLFAYAAANEPAERDRLMGRMREEAGRMSALLDDLLLLARLDATETPLRPERVDLVELAMAAAEGFHAGRPEHPLSFDSQVDSLRLDADPMRLRQVLDNLLTNAAVHTEPGTAVALRVRTEPDWAVVEVADAGPGISEQAQARVFDRFYRVDDSRTRGSGGTGLGLSVVHSLVAAHGGTVSLTSRPGDTVFTVRLPSASLVGGSPQVDS</sequence>
<feature type="domain" description="HAMP" evidence="14">
    <location>
        <begin position="182"/>
        <end position="242"/>
    </location>
</feature>
<comment type="subcellular location">
    <subcellularLocation>
        <location evidence="3">Cell membrane</location>
    </subcellularLocation>
</comment>
<evidence type="ECO:0000313" key="16">
    <source>
        <dbReference type="Proteomes" id="UP000019225"/>
    </source>
</evidence>
<dbReference type="HOGENOM" id="CLU_000445_89_6_11"/>
<evidence type="ECO:0000256" key="12">
    <source>
        <dbReference type="SAM" id="Phobius"/>
    </source>
</evidence>
<dbReference type="EC" id="2.7.13.3" evidence="4"/>
<dbReference type="InterPro" id="IPR003660">
    <property type="entry name" value="HAMP_dom"/>
</dbReference>
<keyword evidence="9 12" id="KW-1133">Transmembrane helix</keyword>
<dbReference type="KEGG" id="kal:KALB_449"/>
<dbReference type="CDD" id="cd00075">
    <property type="entry name" value="HATPase"/>
    <property type="match status" value="1"/>
</dbReference>
<evidence type="ECO:0000256" key="3">
    <source>
        <dbReference type="ARBA" id="ARBA00004236"/>
    </source>
</evidence>
<evidence type="ECO:0000259" key="13">
    <source>
        <dbReference type="PROSITE" id="PS50109"/>
    </source>
</evidence>
<proteinExistence type="predicted"/>
<dbReference type="SUPFAM" id="SSF47384">
    <property type="entry name" value="Homodimeric domain of signal transducing histidine kinase"/>
    <property type="match status" value="1"/>
</dbReference>
<organism evidence="15 16">
    <name type="scientific">Kutzneria albida DSM 43870</name>
    <dbReference type="NCBI Taxonomy" id="1449976"/>
    <lineage>
        <taxon>Bacteria</taxon>
        <taxon>Bacillati</taxon>
        <taxon>Actinomycetota</taxon>
        <taxon>Actinomycetes</taxon>
        <taxon>Pseudonocardiales</taxon>
        <taxon>Pseudonocardiaceae</taxon>
        <taxon>Kutzneria</taxon>
    </lineage>
</organism>
<dbReference type="PANTHER" id="PTHR45436:SF5">
    <property type="entry name" value="SENSOR HISTIDINE KINASE TRCS"/>
    <property type="match status" value="1"/>
</dbReference>
<evidence type="ECO:0000259" key="14">
    <source>
        <dbReference type="PROSITE" id="PS50885"/>
    </source>
</evidence>
<dbReference type="SMART" id="SM00387">
    <property type="entry name" value="HATPase_c"/>
    <property type="match status" value="1"/>
</dbReference>
<reference evidence="15 16" key="1">
    <citation type="journal article" date="2014" name="BMC Genomics">
        <title>Complete genome sequence of producer of the glycopeptide antibiotic Aculeximycin Kutzneria albida DSM 43870T, a representative of minor genus of Pseudonocardiaceae.</title>
        <authorList>
            <person name="Rebets Y."/>
            <person name="Tokovenko B."/>
            <person name="Lushchyk I."/>
            <person name="Ruckert C."/>
            <person name="Zaburannyi N."/>
            <person name="Bechthold A."/>
            <person name="Kalinowski J."/>
            <person name="Luzhetskyy A."/>
        </authorList>
    </citation>
    <scope>NUCLEOTIDE SEQUENCE [LARGE SCALE GENOMIC DNA]</scope>
    <source>
        <strain evidence="15">DSM 43870</strain>
    </source>
</reference>
<comment type="cofactor">
    <cofactor evidence="2">
        <name>a divalent metal cation</name>
        <dbReference type="ChEBI" id="CHEBI:60240"/>
    </cofactor>
</comment>
<dbReference type="eggNOG" id="COG5002">
    <property type="taxonomic scope" value="Bacteria"/>
</dbReference>
<gene>
    <name evidence="15" type="ORF">KALB_449</name>
</gene>
<keyword evidence="6" id="KW-0808">Transferase</keyword>
<dbReference type="OrthoDB" id="9786919at2"/>
<protein>
    <recommendedName>
        <fullName evidence="4">histidine kinase</fullName>
        <ecNumber evidence="4">2.7.13.3</ecNumber>
    </recommendedName>
</protein>
<dbReference type="PROSITE" id="PS50885">
    <property type="entry name" value="HAMP"/>
    <property type="match status" value="1"/>
</dbReference>
<name>W5VZW9_9PSEU</name>
<feature type="domain" description="Histidine kinase" evidence="13">
    <location>
        <begin position="257"/>
        <end position="472"/>
    </location>
</feature>
<keyword evidence="16" id="KW-1185">Reference proteome</keyword>
<dbReference type="GO" id="GO:0000155">
    <property type="term" value="F:phosphorelay sensor kinase activity"/>
    <property type="evidence" value="ECO:0007669"/>
    <property type="project" value="InterPro"/>
</dbReference>
<dbReference type="Proteomes" id="UP000019225">
    <property type="component" value="Chromosome"/>
</dbReference>
<dbReference type="GO" id="GO:0005886">
    <property type="term" value="C:plasma membrane"/>
    <property type="evidence" value="ECO:0007669"/>
    <property type="project" value="UniProtKB-SubCell"/>
</dbReference>
<dbReference type="AlphaFoldDB" id="W5VZW9"/>
<dbReference type="EMBL" id="CP007155">
    <property type="protein sequence ID" value="AHH93826.1"/>
    <property type="molecule type" value="Genomic_DNA"/>
</dbReference>
<dbReference type="SUPFAM" id="SSF55874">
    <property type="entry name" value="ATPase domain of HSP90 chaperone/DNA topoisomerase II/histidine kinase"/>
    <property type="match status" value="1"/>
</dbReference>
<comment type="catalytic activity">
    <reaction evidence="1">
        <text>ATP + protein L-histidine = ADP + protein N-phospho-L-histidine.</text>
        <dbReference type="EC" id="2.7.13.3"/>
    </reaction>
</comment>
<evidence type="ECO:0000256" key="10">
    <source>
        <dbReference type="ARBA" id="ARBA00023012"/>
    </source>
</evidence>
<evidence type="ECO:0000256" key="6">
    <source>
        <dbReference type="ARBA" id="ARBA00022679"/>
    </source>
</evidence>
<dbReference type="FunFam" id="3.30.565.10:FF:000006">
    <property type="entry name" value="Sensor histidine kinase WalK"/>
    <property type="match status" value="1"/>
</dbReference>
<dbReference type="InterPro" id="IPR036890">
    <property type="entry name" value="HATPase_C_sf"/>
</dbReference>
<dbReference type="Gene3D" id="1.10.287.130">
    <property type="match status" value="1"/>
</dbReference>
<dbReference type="SMART" id="SM00304">
    <property type="entry name" value="HAMP"/>
    <property type="match status" value="1"/>
</dbReference>
<dbReference type="InterPro" id="IPR004358">
    <property type="entry name" value="Sig_transdc_His_kin-like_C"/>
</dbReference>
<evidence type="ECO:0000313" key="15">
    <source>
        <dbReference type="EMBL" id="AHH93826.1"/>
    </source>
</evidence>
<feature type="transmembrane region" description="Helical" evidence="12">
    <location>
        <begin position="158"/>
        <end position="181"/>
    </location>
</feature>
<dbReference type="FunFam" id="1.10.287.130:FF:000001">
    <property type="entry name" value="Two-component sensor histidine kinase"/>
    <property type="match status" value="1"/>
</dbReference>
<evidence type="ECO:0000256" key="9">
    <source>
        <dbReference type="ARBA" id="ARBA00022989"/>
    </source>
</evidence>
<evidence type="ECO:0000256" key="7">
    <source>
        <dbReference type="ARBA" id="ARBA00022692"/>
    </source>
</evidence>
<dbReference type="PRINTS" id="PR00344">
    <property type="entry name" value="BCTRLSENSOR"/>
</dbReference>
<dbReference type="Pfam" id="PF00672">
    <property type="entry name" value="HAMP"/>
    <property type="match status" value="1"/>
</dbReference>
<dbReference type="InterPro" id="IPR036097">
    <property type="entry name" value="HisK_dim/P_sf"/>
</dbReference>
<dbReference type="STRING" id="1449976.KALB_449"/>
<keyword evidence="8 15" id="KW-0418">Kinase</keyword>
<accession>W5VZW9</accession>
<dbReference type="CDD" id="cd00082">
    <property type="entry name" value="HisKA"/>
    <property type="match status" value="1"/>
</dbReference>
<evidence type="ECO:0000256" key="8">
    <source>
        <dbReference type="ARBA" id="ARBA00022777"/>
    </source>
</evidence>
<dbReference type="Pfam" id="PF02518">
    <property type="entry name" value="HATPase_c"/>
    <property type="match status" value="1"/>
</dbReference>
<dbReference type="InterPro" id="IPR003661">
    <property type="entry name" value="HisK_dim/P_dom"/>
</dbReference>
<evidence type="ECO:0000256" key="11">
    <source>
        <dbReference type="ARBA" id="ARBA00023136"/>
    </source>
</evidence>
<dbReference type="GO" id="GO:0005509">
    <property type="term" value="F:calcium ion binding"/>
    <property type="evidence" value="ECO:0007669"/>
    <property type="project" value="UniProtKB-ARBA"/>
</dbReference>
<dbReference type="PATRIC" id="fig|1449976.3.peg.456"/>
<dbReference type="Gene3D" id="3.30.565.10">
    <property type="entry name" value="Histidine kinase-like ATPase, C-terminal domain"/>
    <property type="match status" value="1"/>
</dbReference>
<keyword evidence="5" id="KW-0597">Phosphoprotein</keyword>
<dbReference type="PANTHER" id="PTHR45436">
    <property type="entry name" value="SENSOR HISTIDINE KINASE YKOH"/>
    <property type="match status" value="1"/>
</dbReference>
<evidence type="ECO:0000256" key="1">
    <source>
        <dbReference type="ARBA" id="ARBA00000085"/>
    </source>
</evidence>
<dbReference type="Pfam" id="PF00512">
    <property type="entry name" value="HisKA"/>
    <property type="match status" value="1"/>
</dbReference>
<dbReference type="Gene3D" id="6.10.340.10">
    <property type="match status" value="1"/>
</dbReference>
<evidence type="ECO:0000256" key="4">
    <source>
        <dbReference type="ARBA" id="ARBA00012438"/>
    </source>
</evidence>
<keyword evidence="7 12" id="KW-0812">Transmembrane</keyword>
<dbReference type="InterPro" id="IPR005467">
    <property type="entry name" value="His_kinase_dom"/>
</dbReference>